<keyword evidence="3" id="KW-0378">Hydrolase</keyword>
<dbReference type="CDD" id="cd11575">
    <property type="entry name" value="GH99_GH71_like_3"/>
    <property type="match status" value="1"/>
</dbReference>
<evidence type="ECO:0000256" key="1">
    <source>
        <dbReference type="ARBA" id="ARBA00004323"/>
    </source>
</evidence>
<reference evidence="8 9" key="1">
    <citation type="submission" date="2023-02" db="EMBL/GenBank/DDBJ databases">
        <title>Genome sequence of Mucilaginibacter jinjuensis strain KACC 16571.</title>
        <authorList>
            <person name="Kim S."/>
            <person name="Heo J."/>
            <person name="Kwon S.-W."/>
        </authorList>
    </citation>
    <scope>NUCLEOTIDE SEQUENCE [LARGE SCALE GENOMIC DNA]</scope>
    <source>
        <strain evidence="8 9">KACC 16571</strain>
    </source>
</reference>
<accession>A0ABY7TBB9</accession>
<evidence type="ECO:0000256" key="4">
    <source>
        <dbReference type="ARBA" id="ARBA00022968"/>
    </source>
</evidence>
<evidence type="ECO:0000256" key="3">
    <source>
        <dbReference type="ARBA" id="ARBA00022801"/>
    </source>
</evidence>
<evidence type="ECO:0000256" key="2">
    <source>
        <dbReference type="ARBA" id="ARBA00022692"/>
    </source>
</evidence>
<evidence type="ECO:0000313" key="9">
    <source>
        <dbReference type="Proteomes" id="UP001216139"/>
    </source>
</evidence>
<evidence type="ECO:0000256" key="6">
    <source>
        <dbReference type="ARBA" id="ARBA00023034"/>
    </source>
</evidence>
<sequence>MRKLTICLLVALAFLGCKKNAVEQNGHDLIANKTSVRAMTKVTKSTSKKIFMHWMPWFETPDSKGAWGYHWKMNTQNPDIIVNGKRQIAAYAYPQTGPYASSDPDIIEYQLLLMKYSGVDGVMIDWPGTRVLYDYPDNLANSNALISKLNALGLQFGIVEEDRNWDAGMAANAHADFTYMQSNYFNQSNYLKVNNTPVVLNFGPITFHQPSEWDQILNGITPKPKIIPLYGYTSQVGTNNAGGEFPWIYQDHPNVVNNYYAQAASFPISVGVVYPGFNPFYQAGGASGPTWQIAYNGTSTFSGMLDKALASSVGIIQFATWNDYGEGTMIEPTAEFGYSFLTTMQQKLGVGYTQHELELIYRLYQYRKQYKTDNSKQSQLNQVFTYFANQQVSNAETLLNTIGGGTTTPPTQPPATGTINIKNKWLNTFLYEDNGQVKYGSSNTDARSKWALEQVNGHTRIKNVSTGHYLNIEHLYSYAESSVIPDSYYSSYWVLEDYNGFKRLKNEWKGTYLNLENQSGFAQCTAVPNTFDSSQWTLN</sequence>
<organism evidence="8 9">
    <name type="scientific">Mucilaginibacter jinjuensis</name>
    <dbReference type="NCBI Taxonomy" id="1176721"/>
    <lineage>
        <taxon>Bacteria</taxon>
        <taxon>Pseudomonadati</taxon>
        <taxon>Bacteroidota</taxon>
        <taxon>Sphingobacteriia</taxon>
        <taxon>Sphingobacteriales</taxon>
        <taxon>Sphingobacteriaceae</taxon>
        <taxon>Mucilaginibacter</taxon>
    </lineage>
</organism>
<name>A0ABY7TBB9_9SPHI</name>
<dbReference type="Proteomes" id="UP001216139">
    <property type="component" value="Chromosome"/>
</dbReference>
<dbReference type="EMBL" id="CP117167">
    <property type="protein sequence ID" value="WCT13375.1"/>
    <property type="molecule type" value="Genomic_DNA"/>
</dbReference>
<gene>
    <name evidence="8" type="ORF">PQO05_05435</name>
</gene>
<dbReference type="SUPFAM" id="SSF50370">
    <property type="entry name" value="Ricin B-like lectins"/>
    <property type="match status" value="1"/>
</dbReference>
<comment type="subcellular location">
    <subcellularLocation>
        <location evidence="1">Golgi apparatus membrane</location>
        <topology evidence="1">Single-pass type II membrane protein</topology>
    </subcellularLocation>
</comment>
<evidence type="ECO:0000313" key="8">
    <source>
        <dbReference type="EMBL" id="WCT13375.1"/>
    </source>
</evidence>
<evidence type="ECO:0000256" key="5">
    <source>
        <dbReference type="ARBA" id="ARBA00022989"/>
    </source>
</evidence>
<keyword evidence="7" id="KW-0472">Membrane</keyword>
<dbReference type="InterPro" id="IPR035992">
    <property type="entry name" value="Ricin_B-like_lectins"/>
</dbReference>
<keyword evidence="2" id="KW-0812">Transmembrane</keyword>
<dbReference type="PROSITE" id="PS51257">
    <property type="entry name" value="PROKAR_LIPOPROTEIN"/>
    <property type="match status" value="1"/>
</dbReference>
<dbReference type="RefSeq" id="WP_273631660.1">
    <property type="nucleotide sequence ID" value="NZ_CP117167.1"/>
</dbReference>
<proteinExistence type="predicted"/>
<keyword evidence="4" id="KW-0735">Signal-anchor</keyword>
<dbReference type="PANTHER" id="PTHR13572">
    <property type="entry name" value="ENDO-ALPHA-1,2-MANNOSIDASE"/>
    <property type="match status" value="1"/>
</dbReference>
<keyword evidence="5" id="KW-1133">Transmembrane helix</keyword>
<keyword evidence="6" id="KW-0333">Golgi apparatus</keyword>
<evidence type="ECO:0000256" key="7">
    <source>
        <dbReference type="ARBA" id="ARBA00023136"/>
    </source>
</evidence>
<dbReference type="Gene3D" id="2.80.10.50">
    <property type="match status" value="1"/>
</dbReference>
<dbReference type="Gene3D" id="3.20.20.80">
    <property type="entry name" value="Glycosidases"/>
    <property type="match status" value="1"/>
</dbReference>
<dbReference type="InterPro" id="IPR026071">
    <property type="entry name" value="Glyco_Hydrolase_99"/>
</dbReference>
<dbReference type="CDD" id="cd23432">
    <property type="entry name" value="beta-trefoil_Ricin_EndoBetaGal-like"/>
    <property type="match status" value="1"/>
</dbReference>
<dbReference type="PANTHER" id="PTHR13572:SF4">
    <property type="entry name" value="RE57134P"/>
    <property type="match status" value="1"/>
</dbReference>
<protein>
    <submittedName>
        <fullName evidence="8">Glycoside hydrolase family 71/99-like protein</fullName>
    </submittedName>
</protein>
<keyword evidence="9" id="KW-1185">Reference proteome</keyword>